<proteinExistence type="predicted"/>
<dbReference type="EMBL" id="WBMU01001904">
    <property type="protein sequence ID" value="NXC72033.1"/>
    <property type="molecule type" value="Genomic_DNA"/>
</dbReference>
<feature type="non-terminal residue" evidence="1">
    <location>
        <position position="88"/>
    </location>
</feature>
<organism evidence="1 2">
    <name type="scientific">Anhinga anhinga</name>
    <name type="common">Anhinga</name>
    <name type="synonym">Plotus anhinga</name>
    <dbReference type="NCBI Taxonomy" id="56067"/>
    <lineage>
        <taxon>Eukaryota</taxon>
        <taxon>Metazoa</taxon>
        <taxon>Chordata</taxon>
        <taxon>Craniata</taxon>
        <taxon>Vertebrata</taxon>
        <taxon>Euteleostomi</taxon>
        <taxon>Archelosauria</taxon>
        <taxon>Archosauria</taxon>
        <taxon>Dinosauria</taxon>
        <taxon>Saurischia</taxon>
        <taxon>Theropoda</taxon>
        <taxon>Coelurosauria</taxon>
        <taxon>Aves</taxon>
        <taxon>Neognathae</taxon>
        <taxon>Neoaves</taxon>
        <taxon>Aequornithes</taxon>
        <taxon>Suliformes</taxon>
        <taxon>Anhingidae</taxon>
        <taxon>Anhinga</taxon>
    </lineage>
</organism>
<keyword evidence="2" id="KW-1185">Reference proteome</keyword>
<protein>
    <submittedName>
        <fullName evidence="1">ENR1 protein</fullName>
    </submittedName>
</protein>
<evidence type="ECO:0000313" key="1">
    <source>
        <dbReference type="EMBL" id="NXC72033.1"/>
    </source>
</evidence>
<dbReference type="Proteomes" id="UP000657035">
    <property type="component" value="Unassembled WGS sequence"/>
</dbReference>
<evidence type="ECO:0000313" key="2">
    <source>
        <dbReference type="Proteomes" id="UP000657035"/>
    </source>
</evidence>
<gene>
    <name evidence="1" type="primary">Erv31_1</name>
    <name evidence="1" type="ORF">ANHANH_R15377</name>
</gene>
<dbReference type="AlphaFoldDB" id="A0A851PW25"/>
<sequence>NMTERFICNTTIKNPYYQNLPEISKFWENITAVHKGFWKAPKGLFWICRRRAYSEMPPKWRGSCTLGVIQPGFFLLPGSEGDDLGVPV</sequence>
<name>A0A851PW25_ANHAN</name>
<reference evidence="1" key="1">
    <citation type="submission" date="2019-09" db="EMBL/GenBank/DDBJ databases">
        <title>Bird 10,000 Genomes (B10K) Project - Family phase.</title>
        <authorList>
            <person name="Zhang G."/>
        </authorList>
    </citation>
    <scope>NUCLEOTIDE SEQUENCE</scope>
    <source>
        <strain evidence="1">B10K-CU-031-38</strain>
    </source>
</reference>
<feature type="non-terminal residue" evidence="1">
    <location>
        <position position="1"/>
    </location>
</feature>
<dbReference type="OrthoDB" id="9950230at2759"/>
<accession>A0A851PW25</accession>
<comment type="caution">
    <text evidence="1">The sequence shown here is derived from an EMBL/GenBank/DDBJ whole genome shotgun (WGS) entry which is preliminary data.</text>
</comment>